<dbReference type="InterPro" id="IPR007624">
    <property type="entry name" value="RNA_pol_sigma70_r3"/>
</dbReference>
<dbReference type="PANTHER" id="PTHR30603">
    <property type="entry name" value="RNA POLYMERASE SIGMA FACTOR RPO"/>
    <property type="match status" value="1"/>
</dbReference>
<dbReference type="InterPro" id="IPR013324">
    <property type="entry name" value="RNA_pol_sigma_r3/r4-like"/>
</dbReference>
<feature type="region of interest" description="Disordered" evidence="6">
    <location>
        <begin position="776"/>
        <end position="805"/>
    </location>
</feature>
<dbReference type="KEGG" id="ach:Achl_4437"/>
<dbReference type="InterPro" id="IPR050239">
    <property type="entry name" value="Sigma-70_RNA_pol_init_factors"/>
</dbReference>
<dbReference type="SUPFAM" id="SSF88659">
    <property type="entry name" value="Sigma3 and sigma4 domains of RNA polymerase sigma factors"/>
    <property type="match status" value="2"/>
</dbReference>
<dbReference type="GO" id="GO:0016987">
    <property type="term" value="F:sigma factor activity"/>
    <property type="evidence" value="ECO:0007669"/>
    <property type="project" value="UniProtKB-KW"/>
</dbReference>
<dbReference type="PROSITE" id="PS51192">
    <property type="entry name" value="HELICASE_ATP_BIND_1"/>
    <property type="match status" value="1"/>
</dbReference>
<dbReference type="Pfam" id="PF00271">
    <property type="entry name" value="Helicase_C"/>
    <property type="match status" value="1"/>
</dbReference>
<feature type="region of interest" description="Disordered" evidence="6">
    <location>
        <begin position="887"/>
        <end position="917"/>
    </location>
</feature>
<dbReference type="Gene3D" id="1.10.10.10">
    <property type="entry name" value="Winged helix-like DNA-binding domain superfamily/Winged helix DNA-binding domain"/>
    <property type="match status" value="2"/>
</dbReference>
<dbReference type="PROSITE" id="PS00716">
    <property type="entry name" value="SIGMA70_2"/>
    <property type="match status" value="1"/>
</dbReference>
<comment type="function">
    <text evidence="5">Sigma factors are initiation factors that promote the attachment of RNA polymerase to specific initiation sites and are then released.</text>
</comment>
<dbReference type="Proteomes" id="UP000002505">
    <property type="component" value="Plasmid pACHL01"/>
</dbReference>
<dbReference type="CDD" id="cd06171">
    <property type="entry name" value="Sigma70_r4"/>
    <property type="match status" value="1"/>
</dbReference>
<feature type="region of interest" description="Disordered" evidence="6">
    <location>
        <begin position="929"/>
        <end position="951"/>
    </location>
</feature>
<evidence type="ECO:0000256" key="2">
    <source>
        <dbReference type="ARBA" id="ARBA00023082"/>
    </source>
</evidence>
<keyword evidence="10" id="KW-1185">Reference proteome</keyword>
<keyword evidence="3 5" id="KW-0238">DNA-binding</keyword>
<feature type="compositionally biased region" description="Basic residues" evidence="6">
    <location>
        <begin position="791"/>
        <end position="802"/>
    </location>
</feature>
<evidence type="ECO:0000256" key="3">
    <source>
        <dbReference type="ARBA" id="ARBA00023125"/>
    </source>
</evidence>
<dbReference type="InterPro" id="IPR007627">
    <property type="entry name" value="RNA_pol_sigma70_r2"/>
</dbReference>
<dbReference type="Gene3D" id="6.10.140.530">
    <property type="match status" value="1"/>
</dbReference>
<organism evidence="9 10">
    <name type="scientific">Pseudarthrobacter chlorophenolicus (strain ATCC 700700 / DSM 12829 / CIP 107037 / JCM 12360 / KCTC 9906 / NCIMB 13794 / A6)</name>
    <name type="common">Arthrobacter chlorophenolicus</name>
    <dbReference type="NCBI Taxonomy" id="452863"/>
    <lineage>
        <taxon>Bacteria</taxon>
        <taxon>Bacillati</taxon>
        <taxon>Actinomycetota</taxon>
        <taxon>Actinomycetes</taxon>
        <taxon>Micrococcales</taxon>
        <taxon>Micrococcaceae</taxon>
        <taxon>Pseudarthrobacter</taxon>
    </lineage>
</organism>
<geneLocation type="plasmid" evidence="9 10">
    <name>pACHL01</name>
</geneLocation>
<name>B8HIZ1_PSECP</name>
<keyword evidence="4 5" id="KW-0804">Transcription</keyword>
<dbReference type="EMBL" id="CP001342">
    <property type="protein sequence ID" value="ACL42388.1"/>
    <property type="molecule type" value="Genomic_DNA"/>
</dbReference>
<evidence type="ECO:0000256" key="4">
    <source>
        <dbReference type="ARBA" id="ARBA00023163"/>
    </source>
</evidence>
<dbReference type="SMART" id="SM00490">
    <property type="entry name" value="HELICc"/>
    <property type="match status" value="1"/>
</dbReference>
<feature type="domain" description="Helicase ATP-binding" evidence="7">
    <location>
        <begin position="2"/>
        <end position="152"/>
    </location>
</feature>
<dbReference type="GO" id="GO:0006352">
    <property type="term" value="P:DNA-templated transcription initiation"/>
    <property type="evidence" value="ECO:0007669"/>
    <property type="project" value="InterPro"/>
</dbReference>
<dbReference type="SUPFAM" id="SSF88946">
    <property type="entry name" value="Sigma2 domain of RNA polymerase sigma factors"/>
    <property type="match status" value="1"/>
</dbReference>
<feature type="domain" description="Helicase C-terminal" evidence="8">
    <location>
        <begin position="261"/>
        <end position="415"/>
    </location>
</feature>
<dbReference type="PROSITE" id="PS51194">
    <property type="entry name" value="HELICASE_CTER"/>
    <property type="match status" value="1"/>
</dbReference>
<accession>B8HIZ1</accession>
<dbReference type="Pfam" id="PF04851">
    <property type="entry name" value="ResIII"/>
    <property type="match status" value="1"/>
</dbReference>
<protein>
    <recommendedName>
        <fullName evidence="5">RNA polymerase sigma factor</fullName>
    </recommendedName>
</protein>
<dbReference type="GO" id="GO:0005524">
    <property type="term" value="F:ATP binding"/>
    <property type="evidence" value="ECO:0007669"/>
    <property type="project" value="InterPro"/>
</dbReference>
<dbReference type="InterPro" id="IPR000943">
    <property type="entry name" value="RNA_pol_sigma70"/>
</dbReference>
<dbReference type="InterPro" id="IPR013325">
    <property type="entry name" value="RNA_pol_sigma_r2"/>
</dbReference>
<dbReference type="Gene3D" id="1.10.601.10">
    <property type="entry name" value="RNA Polymerase Primary Sigma Factor"/>
    <property type="match status" value="1"/>
</dbReference>
<dbReference type="NCBIfam" id="TIGR02937">
    <property type="entry name" value="sigma70-ECF"/>
    <property type="match status" value="1"/>
</dbReference>
<dbReference type="PRINTS" id="PR00046">
    <property type="entry name" value="SIGMA70FCT"/>
</dbReference>
<dbReference type="Pfam" id="PF04539">
    <property type="entry name" value="Sigma70_r3"/>
    <property type="match status" value="1"/>
</dbReference>
<dbReference type="AlphaFoldDB" id="B8HIZ1"/>
<dbReference type="InterPro" id="IPR001650">
    <property type="entry name" value="Helicase_C-like"/>
</dbReference>
<dbReference type="InterPro" id="IPR005114">
    <property type="entry name" value="Helicase_assoc"/>
</dbReference>
<dbReference type="SUPFAM" id="SSF52540">
    <property type="entry name" value="P-loop containing nucleoside triphosphate hydrolases"/>
    <property type="match status" value="1"/>
</dbReference>
<dbReference type="InterPro" id="IPR006935">
    <property type="entry name" value="Helicase/UvrB_N"/>
</dbReference>
<evidence type="ECO:0000259" key="7">
    <source>
        <dbReference type="PROSITE" id="PS51192"/>
    </source>
</evidence>
<dbReference type="InterPro" id="IPR014001">
    <property type="entry name" value="Helicase_ATP-bd"/>
</dbReference>
<dbReference type="InterPro" id="IPR027417">
    <property type="entry name" value="P-loop_NTPase"/>
</dbReference>
<dbReference type="InterPro" id="IPR007630">
    <property type="entry name" value="RNA_pol_sigma70_r4"/>
</dbReference>
<dbReference type="Pfam" id="PF04545">
    <property type="entry name" value="Sigma70_r4"/>
    <property type="match status" value="1"/>
</dbReference>
<dbReference type="FunFam" id="1.10.601.10:FF:000001">
    <property type="entry name" value="RNA polymerase sigma factor SigA"/>
    <property type="match status" value="1"/>
</dbReference>
<evidence type="ECO:0000256" key="1">
    <source>
        <dbReference type="ARBA" id="ARBA00023015"/>
    </source>
</evidence>
<proteinExistence type="inferred from homology"/>
<sequence length="951" mass="103731">MDRWRAAGRRGVIEAVTGAGKTRVGIASAFEAVRRGFKVLVLVPTAELQIQWLQALARDLPGARRGALGDNRHDSLDTVDVLVAIVHSAATRQTLRDHKAGLIIADECHRYAAPMFAEALETGYTWRLGLSATYERTDGEHLVRLAPFFGDIVFRLWYDRALAEKIIAPFDVAMVGVELTPSERDEYDAFTETMAKATGPLEIYLHMPRNPFAPFIAAVAHLADSKIDSPGPALARKYMAAMTGRQNLLAETPTKRMALAALNRAITAAGPTLVFTQTKKSALSAAQVCAAMGNPATTVMSGMSRDQRAAALGSFRDGNAKVLTAPRVLDEGIDVPEADLGIMVAASSSQRQLVQRLGRVIRKKIDGRAGRFVVLYSRHTVEDPAVRGDEYLGAVLPFARRQETFRIETDVEAVEAFLAYTEHETKVPEVPEVPQAPAVEPPAAPFVLERDDSDWSEAPVLEGSIGDDVRLYLEQASSFDLLTHEEVTDLGMAIEAGLYAEHLLGTARPEGRRAILELESVASAGRDAVLKLVSCNLRLVVSIAKRHTGRGMDFLDLIQEGNAGLYRAVQKFDYTKGFKFSTYATWWIRQAITRGIADQSRTIRLPVHFHEQVVSVFIAERNFLQSEGRDGTAEEIAEACGKTVDEINAVRRHRTPPASLDWEVPNGKGGVELLGETLYDPDEPTAYDAAVLAQLQSAVHGALDRLSEREAGVLAYRFGLATGEQLTLDQIGTIYGVTRERIRQIEAKAFAALREPAAAAQLRDFFDGRSDLDAAGSADTSKATTAPAAKKPTKPAKKKRRKVEAGPVVEMRKAKWDRALAKLSAFVAREGHALVPTKHVESGHNLGAWINTQRNALRLGTISPERLAEIDAIDISWRKGKIAPWETQQADTARQPAPEPEPIEIAPDNEDPFAGPPVAATISLILDEDPFAESPATPGKTCLLDEEDPFA</sequence>
<dbReference type="Pfam" id="PF03457">
    <property type="entry name" value="HA"/>
    <property type="match status" value="1"/>
</dbReference>
<keyword evidence="2 5" id="KW-0731">Sigma factor</keyword>
<keyword evidence="1 5" id="KW-0805">Transcription regulation</keyword>
<evidence type="ECO:0000313" key="10">
    <source>
        <dbReference type="Proteomes" id="UP000002505"/>
    </source>
</evidence>
<dbReference type="Gene3D" id="3.40.50.300">
    <property type="entry name" value="P-loop containing nucleotide triphosphate hydrolases"/>
    <property type="match status" value="2"/>
</dbReference>
<evidence type="ECO:0000259" key="8">
    <source>
        <dbReference type="PROSITE" id="PS51194"/>
    </source>
</evidence>
<dbReference type="InterPro" id="IPR036388">
    <property type="entry name" value="WH-like_DNA-bd_sf"/>
</dbReference>
<evidence type="ECO:0000313" key="9">
    <source>
        <dbReference type="EMBL" id="ACL42388.1"/>
    </source>
</evidence>
<dbReference type="InterPro" id="IPR014284">
    <property type="entry name" value="RNA_pol_sigma-70_dom"/>
</dbReference>
<dbReference type="HOGENOM" id="CLU_309654_0_0_11"/>
<comment type="similarity">
    <text evidence="5">Belongs to the sigma-70 factor family.</text>
</comment>
<gene>
    <name evidence="9" type="ordered locus">Achl_4437</name>
</gene>
<evidence type="ECO:0000256" key="5">
    <source>
        <dbReference type="RuleBase" id="RU362124"/>
    </source>
</evidence>
<keyword evidence="9" id="KW-0614">Plasmid</keyword>
<evidence type="ECO:0000256" key="6">
    <source>
        <dbReference type="SAM" id="MobiDB-lite"/>
    </source>
</evidence>
<dbReference type="PANTHER" id="PTHR30603:SF60">
    <property type="entry name" value="RNA POLYMERASE SIGMA FACTOR RPOD"/>
    <property type="match status" value="1"/>
</dbReference>
<dbReference type="GO" id="GO:0003677">
    <property type="term" value="F:DNA binding"/>
    <property type="evidence" value="ECO:0007669"/>
    <property type="project" value="UniProtKB-KW"/>
</dbReference>
<dbReference type="PROSITE" id="PS00715">
    <property type="entry name" value="SIGMA70_1"/>
    <property type="match status" value="1"/>
</dbReference>
<dbReference type="GO" id="GO:0016787">
    <property type="term" value="F:hydrolase activity"/>
    <property type="evidence" value="ECO:0007669"/>
    <property type="project" value="InterPro"/>
</dbReference>
<dbReference type="Pfam" id="PF04542">
    <property type="entry name" value="Sigma70_r2"/>
    <property type="match status" value="1"/>
</dbReference>
<dbReference type="SMART" id="SM00487">
    <property type="entry name" value="DEXDc"/>
    <property type="match status" value="1"/>
</dbReference>
<reference evidence="9" key="1">
    <citation type="submission" date="2009-01" db="EMBL/GenBank/DDBJ databases">
        <title>Complete sequence of plasmid1 of Arthrobacter chlorophenolicus A6.</title>
        <authorList>
            <consortium name="US DOE Joint Genome Institute"/>
            <person name="Lucas S."/>
            <person name="Copeland A."/>
            <person name="Lapidus A."/>
            <person name="Glavina del Rio T."/>
            <person name="Tice H."/>
            <person name="Bruce D."/>
            <person name="Goodwin L."/>
            <person name="Pitluck S."/>
            <person name="Goltsman E."/>
            <person name="Clum A."/>
            <person name="Larimer F."/>
            <person name="Land M."/>
            <person name="Hauser L."/>
            <person name="Kyrpides N."/>
            <person name="Mikhailova N."/>
            <person name="Jansson J."/>
            <person name="Richardson P."/>
        </authorList>
    </citation>
    <scope>NUCLEOTIDE SEQUENCE [LARGE SCALE GENOMIC DNA]</scope>
    <source>
        <strain evidence="9">A6</strain>
        <plasmid evidence="9">pACHL01</plasmid>
    </source>
</reference>